<keyword evidence="2 12" id="KW-0575">Peroxidase</keyword>
<sequence>MSGPRLSRRGLLAGGAVAAGGLAATGGYLTGRGTAPGESEANAAEQPGTVPFHGVHQAGVATPPQTYGAFVAFDLRRGTTRESLGRLMRLLTDDARRLTEGRAGLADAQPELAGIPARLTVTFGFGPGLFTKAGLDHQRPLTDLPEFKGDRLEERWSGGDLLVQLCGEDAVTLAHALRLVVKDARDFATVRWVQRGFRRSPQAQPPGQTQRNLMGQLDGTVQPVDLERAVWISGGGPSWLKGGTFMVLRRTRMDLEKWDAADEAAKEFAIGRKLADGAPLTGDGENDDPDFTAKDFAGFPVIDDHAHIRLARVEDPALRMLRRAYNYEEDVTPDGVVDSGLLFVSYQADLARQFTAVQERLAGSDLLNEWITTTGSAVFALPPGCTETGWIGEPLLS</sequence>
<dbReference type="InterPro" id="IPR048328">
    <property type="entry name" value="Dyp_perox_C"/>
</dbReference>
<keyword evidence="3" id="KW-0349">Heme</keyword>
<reference evidence="13" key="1">
    <citation type="journal article" date="2019" name="Int. J. Syst. Evol. Microbiol.">
        <title>The Global Catalogue of Microorganisms (GCM) 10K type strain sequencing project: providing services to taxonomists for standard genome sequencing and annotation.</title>
        <authorList>
            <consortium name="The Broad Institute Genomics Platform"/>
            <consortium name="The Broad Institute Genome Sequencing Center for Infectious Disease"/>
            <person name="Wu L."/>
            <person name="Ma J."/>
        </authorList>
    </citation>
    <scope>NUCLEOTIDE SEQUENCE [LARGE SCALE GENOMIC DNA]</scope>
    <source>
        <strain evidence="13">JCM 8201</strain>
    </source>
</reference>
<keyword evidence="13" id="KW-1185">Reference proteome</keyword>
<dbReference type="GO" id="GO:0004601">
    <property type="term" value="F:peroxidase activity"/>
    <property type="evidence" value="ECO:0007669"/>
    <property type="project" value="UniProtKB-KW"/>
</dbReference>
<evidence type="ECO:0000256" key="3">
    <source>
        <dbReference type="ARBA" id="ARBA00022617"/>
    </source>
</evidence>
<proteinExistence type="inferred from homology"/>
<evidence type="ECO:0000259" key="10">
    <source>
        <dbReference type="Pfam" id="PF04261"/>
    </source>
</evidence>
<dbReference type="Pfam" id="PF20628">
    <property type="entry name" value="Dyp_perox_C"/>
    <property type="match status" value="1"/>
</dbReference>
<dbReference type="EMBL" id="BAAATZ010000006">
    <property type="protein sequence ID" value="GAA2722827.1"/>
    <property type="molecule type" value="Genomic_DNA"/>
</dbReference>
<dbReference type="SUPFAM" id="SSF54909">
    <property type="entry name" value="Dimeric alpha+beta barrel"/>
    <property type="match status" value="1"/>
</dbReference>
<keyword evidence="7" id="KW-0408">Iron</keyword>
<evidence type="ECO:0000313" key="12">
    <source>
        <dbReference type="EMBL" id="GAA2722827.1"/>
    </source>
</evidence>
<comment type="cofactor">
    <cofactor evidence="1">
        <name>heme b</name>
        <dbReference type="ChEBI" id="CHEBI:60344"/>
    </cofactor>
</comment>
<keyword evidence="5" id="KW-0732">Signal</keyword>
<evidence type="ECO:0000259" key="11">
    <source>
        <dbReference type="Pfam" id="PF20628"/>
    </source>
</evidence>
<dbReference type="InterPro" id="IPR006311">
    <property type="entry name" value="TAT_signal"/>
</dbReference>
<dbReference type="Proteomes" id="UP001501842">
    <property type="component" value="Unassembled WGS sequence"/>
</dbReference>
<comment type="caution">
    <text evidence="12">The sequence shown here is derived from an EMBL/GenBank/DDBJ whole genome shotgun (WGS) entry which is preliminary data.</text>
</comment>
<evidence type="ECO:0000256" key="9">
    <source>
        <dbReference type="SAM" id="MobiDB-lite"/>
    </source>
</evidence>
<dbReference type="InterPro" id="IPR048327">
    <property type="entry name" value="Dyp_perox_N"/>
</dbReference>
<evidence type="ECO:0000256" key="2">
    <source>
        <dbReference type="ARBA" id="ARBA00022559"/>
    </source>
</evidence>
<name>A0ABP6GJG3_9ACTN</name>
<feature type="region of interest" description="Disordered" evidence="9">
    <location>
        <begin position="31"/>
        <end position="58"/>
    </location>
</feature>
<dbReference type="PROSITE" id="PS51404">
    <property type="entry name" value="DYP_PEROXIDASE"/>
    <property type="match status" value="1"/>
</dbReference>
<evidence type="ECO:0000256" key="6">
    <source>
        <dbReference type="ARBA" id="ARBA00023002"/>
    </source>
</evidence>
<protein>
    <submittedName>
        <fullName evidence="12">Dyp-type peroxidase</fullName>
    </submittedName>
</protein>
<evidence type="ECO:0000256" key="8">
    <source>
        <dbReference type="ARBA" id="ARBA00025737"/>
    </source>
</evidence>
<dbReference type="PROSITE" id="PS51318">
    <property type="entry name" value="TAT"/>
    <property type="match status" value="1"/>
</dbReference>
<evidence type="ECO:0000256" key="5">
    <source>
        <dbReference type="ARBA" id="ARBA00022729"/>
    </source>
</evidence>
<comment type="similarity">
    <text evidence="8">Belongs to the DyP-type peroxidase family.</text>
</comment>
<dbReference type="PANTHER" id="PTHR30521">
    <property type="entry name" value="DEFERROCHELATASE/PEROXIDASE"/>
    <property type="match status" value="1"/>
</dbReference>
<evidence type="ECO:0000256" key="7">
    <source>
        <dbReference type="ARBA" id="ARBA00023004"/>
    </source>
</evidence>
<dbReference type="Pfam" id="PF04261">
    <property type="entry name" value="Dyp_perox_N"/>
    <property type="match status" value="1"/>
</dbReference>
<dbReference type="NCBIfam" id="TIGR01413">
    <property type="entry name" value="Dyp_perox_fam"/>
    <property type="match status" value="1"/>
</dbReference>
<keyword evidence="4" id="KW-0479">Metal-binding</keyword>
<dbReference type="InterPro" id="IPR011008">
    <property type="entry name" value="Dimeric_a/b-barrel"/>
</dbReference>
<dbReference type="PANTHER" id="PTHR30521:SF4">
    <property type="entry name" value="DEFERROCHELATASE"/>
    <property type="match status" value="1"/>
</dbReference>
<organism evidence="12 13">
    <name type="scientific">Actinocorallia aurantiaca</name>
    <dbReference type="NCBI Taxonomy" id="46204"/>
    <lineage>
        <taxon>Bacteria</taxon>
        <taxon>Bacillati</taxon>
        <taxon>Actinomycetota</taxon>
        <taxon>Actinomycetes</taxon>
        <taxon>Streptosporangiales</taxon>
        <taxon>Thermomonosporaceae</taxon>
        <taxon>Actinocorallia</taxon>
    </lineage>
</organism>
<feature type="domain" description="Dyp-type peroxidase N-terminal" evidence="10">
    <location>
        <begin position="57"/>
        <end position="198"/>
    </location>
</feature>
<evidence type="ECO:0000256" key="1">
    <source>
        <dbReference type="ARBA" id="ARBA00001970"/>
    </source>
</evidence>
<dbReference type="InterPro" id="IPR006314">
    <property type="entry name" value="Dyp_peroxidase"/>
</dbReference>
<feature type="domain" description="Dyp-type peroxidase C-terminal" evidence="11">
    <location>
        <begin position="209"/>
        <end position="385"/>
    </location>
</feature>
<keyword evidence="6" id="KW-0560">Oxidoreductase</keyword>
<evidence type="ECO:0000256" key="4">
    <source>
        <dbReference type="ARBA" id="ARBA00022723"/>
    </source>
</evidence>
<accession>A0ABP6GJG3</accession>
<dbReference type="RefSeq" id="WP_344449630.1">
    <property type="nucleotide sequence ID" value="NZ_BAAATZ010000006.1"/>
</dbReference>
<evidence type="ECO:0000313" key="13">
    <source>
        <dbReference type="Proteomes" id="UP001501842"/>
    </source>
</evidence>
<gene>
    <name evidence="12" type="ORF">GCM10010439_16510</name>
</gene>